<comment type="subcellular location">
    <subcellularLocation>
        <location evidence="1">Membrane</location>
        <topology evidence="1">Single-pass membrane protein</topology>
    </subcellularLocation>
</comment>
<keyword evidence="2 5" id="KW-0812">Transmembrane</keyword>
<accession>A0A5B7BW70</accession>
<protein>
    <recommendedName>
        <fullName evidence="7">V-type proton ATPase subunit S1/VOA1 transmembrane domain-containing protein</fullName>
    </recommendedName>
</protein>
<keyword evidence="4 5" id="KW-0472">Membrane</keyword>
<dbReference type="InterPro" id="IPR046756">
    <property type="entry name" value="VAS1/VOA1_TM"/>
</dbReference>
<dbReference type="PANTHER" id="PTHR35285:SF1">
    <property type="entry name" value="2-C-METHYL-D-ERYTHRITOL 4-PHOSPHATE CYTIDYLYLTRANSFERASE"/>
    <property type="match status" value="1"/>
</dbReference>
<evidence type="ECO:0000256" key="4">
    <source>
        <dbReference type="ARBA" id="ARBA00023136"/>
    </source>
</evidence>
<feature type="transmembrane region" description="Helical" evidence="5">
    <location>
        <begin position="295"/>
        <end position="315"/>
    </location>
</feature>
<dbReference type="AlphaFoldDB" id="A0A5B7BW70"/>
<sequence>MNRMKMKEVPVALMTVLLVAAQLPSGITFPSTVPAFLWSPHHDGFSNNRMKESVNYQTLSPKDLAKSVMSEGGWSNLLCSGKEPQQPVDIALLFVGSELPSLHFSGNKHADTALVDLIKVSFTRSNFSLAFPYVAAMEEKESMEDSLISEFTETCGHDFGLRNVAFLESCSVEGENFEKLADFNSVHDYVVSRMGNRPKGQADLVVFCHGGSHSFGELDHLHSESQVFSELISSVEQSGATYTVLYVSNPFRSIQYPSYRELERFLAEGTSGNGSANSTICDGVCQIKSSLLEGLFVGIVLLIILISGLCCMMGIDTPTRFESPQDS</sequence>
<keyword evidence="3 5" id="KW-1133">Transmembrane helix</keyword>
<evidence type="ECO:0000259" key="7">
    <source>
        <dbReference type="Pfam" id="PF20520"/>
    </source>
</evidence>
<evidence type="ECO:0000313" key="8">
    <source>
        <dbReference type="EMBL" id="MPA72251.1"/>
    </source>
</evidence>
<dbReference type="Pfam" id="PF20520">
    <property type="entry name" value="Ac45-VOA1_TM"/>
    <property type="match status" value="1"/>
</dbReference>
<organism evidence="8">
    <name type="scientific">Davidia involucrata</name>
    <name type="common">Dove tree</name>
    <dbReference type="NCBI Taxonomy" id="16924"/>
    <lineage>
        <taxon>Eukaryota</taxon>
        <taxon>Viridiplantae</taxon>
        <taxon>Streptophyta</taxon>
        <taxon>Embryophyta</taxon>
        <taxon>Tracheophyta</taxon>
        <taxon>Spermatophyta</taxon>
        <taxon>Magnoliopsida</taxon>
        <taxon>eudicotyledons</taxon>
        <taxon>Gunneridae</taxon>
        <taxon>Pentapetalae</taxon>
        <taxon>asterids</taxon>
        <taxon>Cornales</taxon>
        <taxon>Nyssaceae</taxon>
        <taxon>Davidia</taxon>
    </lineage>
</organism>
<evidence type="ECO:0000256" key="1">
    <source>
        <dbReference type="ARBA" id="ARBA00004167"/>
    </source>
</evidence>
<evidence type="ECO:0000256" key="5">
    <source>
        <dbReference type="SAM" id="Phobius"/>
    </source>
</evidence>
<gene>
    <name evidence="8" type="ORF">Din_041692</name>
</gene>
<reference evidence="8" key="1">
    <citation type="submission" date="2019-08" db="EMBL/GenBank/DDBJ databases">
        <title>Reference gene set and small RNA set construction with multiple tissues from Davidia involucrata Baill.</title>
        <authorList>
            <person name="Yang H."/>
            <person name="Zhou C."/>
            <person name="Li G."/>
            <person name="Wang J."/>
            <person name="Gao P."/>
            <person name="Wang M."/>
            <person name="Wang R."/>
            <person name="Zhao Y."/>
        </authorList>
    </citation>
    <scope>NUCLEOTIDE SEQUENCE</scope>
    <source>
        <tissue evidence="8">Mixed with DoveR01_LX</tissue>
    </source>
</reference>
<dbReference type="PANTHER" id="PTHR35285">
    <property type="entry name" value="2-C-METHYL-D-ERYTHRITOL 4-PHOSPHATE CYTIDYLYLTRANSFERASE"/>
    <property type="match status" value="1"/>
</dbReference>
<name>A0A5B7BW70_DAVIN</name>
<feature type="domain" description="V-type proton ATPase subunit S1/VOA1 transmembrane" evidence="7">
    <location>
        <begin position="291"/>
        <end position="322"/>
    </location>
</feature>
<proteinExistence type="predicted"/>
<dbReference type="GO" id="GO:0016020">
    <property type="term" value="C:membrane"/>
    <property type="evidence" value="ECO:0007669"/>
    <property type="project" value="UniProtKB-SubCell"/>
</dbReference>
<feature type="chain" id="PRO_5023099382" description="V-type proton ATPase subunit S1/VOA1 transmembrane domain-containing protein" evidence="6">
    <location>
        <begin position="22"/>
        <end position="327"/>
    </location>
</feature>
<feature type="signal peptide" evidence="6">
    <location>
        <begin position="1"/>
        <end position="21"/>
    </location>
</feature>
<evidence type="ECO:0000256" key="6">
    <source>
        <dbReference type="SAM" id="SignalP"/>
    </source>
</evidence>
<evidence type="ECO:0000256" key="2">
    <source>
        <dbReference type="ARBA" id="ARBA00022692"/>
    </source>
</evidence>
<keyword evidence="6" id="KW-0732">Signal</keyword>
<dbReference type="EMBL" id="GHES01041692">
    <property type="protein sequence ID" value="MPA72251.1"/>
    <property type="molecule type" value="Transcribed_RNA"/>
</dbReference>
<evidence type="ECO:0000256" key="3">
    <source>
        <dbReference type="ARBA" id="ARBA00022989"/>
    </source>
</evidence>